<feature type="non-terminal residue" evidence="1">
    <location>
        <position position="165"/>
    </location>
</feature>
<protein>
    <recommendedName>
        <fullName evidence="3">RNase H type-1 domain-containing protein</fullName>
    </recommendedName>
</protein>
<dbReference type="Proteomes" id="UP000499080">
    <property type="component" value="Unassembled WGS sequence"/>
</dbReference>
<dbReference type="EMBL" id="BGPR01108239">
    <property type="protein sequence ID" value="GBM82239.1"/>
    <property type="molecule type" value="Genomic_DNA"/>
</dbReference>
<dbReference type="SUPFAM" id="SSF53098">
    <property type="entry name" value="Ribonuclease H-like"/>
    <property type="match status" value="1"/>
</dbReference>
<organism evidence="1 2">
    <name type="scientific">Araneus ventricosus</name>
    <name type="common">Orbweaver spider</name>
    <name type="synonym">Epeira ventricosa</name>
    <dbReference type="NCBI Taxonomy" id="182803"/>
    <lineage>
        <taxon>Eukaryota</taxon>
        <taxon>Metazoa</taxon>
        <taxon>Ecdysozoa</taxon>
        <taxon>Arthropoda</taxon>
        <taxon>Chelicerata</taxon>
        <taxon>Arachnida</taxon>
        <taxon>Araneae</taxon>
        <taxon>Araneomorphae</taxon>
        <taxon>Entelegynae</taxon>
        <taxon>Araneoidea</taxon>
        <taxon>Araneidae</taxon>
        <taxon>Araneus</taxon>
    </lineage>
</organism>
<dbReference type="InterPro" id="IPR036397">
    <property type="entry name" value="RNaseH_sf"/>
</dbReference>
<evidence type="ECO:0008006" key="3">
    <source>
        <dbReference type="Google" id="ProtNLM"/>
    </source>
</evidence>
<dbReference type="InterPro" id="IPR012337">
    <property type="entry name" value="RNaseH-like_sf"/>
</dbReference>
<name>A0A4Y2IYD5_ARAVE</name>
<sequence length="165" mass="18966">MPLNQQCLQENEPIPPTQEYQDNRMISEELPETFNIQPCTRKLSDPGRSVYILTTWNKQGIQQSRTFNGGNSVPSHEIIQRQIWKSILTKQRTWSAFPGHVGIPENELADQEAKLAITSGEKFVIPAPYSHLKGLLKNYIVNKWNEYWNSYDSTSGITVRGYINQ</sequence>
<evidence type="ECO:0000313" key="1">
    <source>
        <dbReference type="EMBL" id="GBM82239.1"/>
    </source>
</evidence>
<accession>A0A4Y2IYD5</accession>
<dbReference type="OrthoDB" id="6437659at2759"/>
<evidence type="ECO:0000313" key="2">
    <source>
        <dbReference type="Proteomes" id="UP000499080"/>
    </source>
</evidence>
<dbReference type="AlphaFoldDB" id="A0A4Y2IYD5"/>
<gene>
    <name evidence="1" type="ORF">AVEN_244797_1</name>
</gene>
<dbReference type="GO" id="GO:0003676">
    <property type="term" value="F:nucleic acid binding"/>
    <property type="evidence" value="ECO:0007669"/>
    <property type="project" value="InterPro"/>
</dbReference>
<reference evidence="1 2" key="1">
    <citation type="journal article" date="2019" name="Sci. Rep.">
        <title>Orb-weaving spider Araneus ventricosus genome elucidates the spidroin gene catalogue.</title>
        <authorList>
            <person name="Kono N."/>
            <person name="Nakamura H."/>
            <person name="Ohtoshi R."/>
            <person name="Moran D.A.P."/>
            <person name="Shinohara A."/>
            <person name="Yoshida Y."/>
            <person name="Fujiwara M."/>
            <person name="Mori M."/>
            <person name="Tomita M."/>
            <person name="Arakawa K."/>
        </authorList>
    </citation>
    <scope>NUCLEOTIDE SEQUENCE [LARGE SCALE GENOMIC DNA]</scope>
</reference>
<proteinExistence type="predicted"/>
<comment type="caution">
    <text evidence="1">The sequence shown here is derived from an EMBL/GenBank/DDBJ whole genome shotgun (WGS) entry which is preliminary data.</text>
</comment>
<keyword evidence="2" id="KW-1185">Reference proteome</keyword>
<dbReference type="Gene3D" id="3.30.420.10">
    <property type="entry name" value="Ribonuclease H-like superfamily/Ribonuclease H"/>
    <property type="match status" value="1"/>
</dbReference>